<comment type="caution">
    <text evidence="1">The sequence shown here is derived from an EMBL/GenBank/DDBJ whole genome shotgun (WGS) entry which is preliminary data.</text>
</comment>
<sequence length="118" mass="12893">MKCNKCKSQDTTIISANQSELSIGCNECGHAFKASTPKTESKVNGQTVFYVIKFVSNGKYFDGYYGGDGSIHSDEQIVADFDMPYVHDPEHATEIVVGIDVRPTVEQVNQILGLIEGS</sequence>
<dbReference type="Proteomes" id="UP000028006">
    <property type="component" value="Unassembled WGS sequence"/>
</dbReference>
<dbReference type="RefSeq" id="WP_034874507.1">
    <property type="nucleotide sequence ID" value="NZ_JOKG01000002.1"/>
</dbReference>
<gene>
    <name evidence="1" type="ORF">GZ77_09630</name>
</gene>
<name>A0A081N806_9GAMM</name>
<proteinExistence type="predicted"/>
<dbReference type="AlphaFoldDB" id="A0A081N806"/>
<evidence type="ECO:0000313" key="2">
    <source>
        <dbReference type="Proteomes" id="UP000028006"/>
    </source>
</evidence>
<dbReference type="EMBL" id="JOKG01000002">
    <property type="protein sequence ID" value="KEQ14579.1"/>
    <property type="molecule type" value="Genomic_DNA"/>
</dbReference>
<accession>A0A081N806</accession>
<reference evidence="1 2" key="1">
    <citation type="submission" date="2014-06" db="EMBL/GenBank/DDBJ databases">
        <title>Whole Genome Sequences of Three Symbiotic Endozoicomonas Bacteria.</title>
        <authorList>
            <person name="Neave M.J."/>
            <person name="Apprill A."/>
            <person name="Voolstra C.R."/>
        </authorList>
    </citation>
    <scope>NUCLEOTIDE SEQUENCE [LARGE SCALE GENOMIC DNA]</scope>
    <source>
        <strain evidence="1 2">LMG 24815</strain>
    </source>
</reference>
<protein>
    <submittedName>
        <fullName evidence="1">Uncharacterized protein</fullName>
    </submittedName>
</protein>
<organism evidence="1 2">
    <name type="scientific">Endozoicomonas montiporae</name>
    <dbReference type="NCBI Taxonomy" id="1027273"/>
    <lineage>
        <taxon>Bacteria</taxon>
        <taxon>Pseudomonadati</taxon>
        <taxon>Pseudomonadota</taxon>
        <taxon>Gammaproteobacteria</taxon>
        <taxon>Oceanospirillales</taxon>
        <taxon>Endozoicomonadaceae</taxon>
        <taxon>Endozoicomonas</taxon>
    </lineage>
</organism>
<keyword evidence="2" id="KW-1185">Reference proteome</keyword>
<evidence type="ECO:0000313" key="1">
    <source>
        <dbReference type="EMBL" id="KEQ14579.1"/>
    </source>
</evidence>